<dbReference type="PANTHER" id="PTHR46082:SF6">
    <property type="entry name" value="AAA+ ATPASE DOMAIN-CONTAINING PROTEIN-RELATED"/>
    <property type="match status" value="1"/>
</dbReference>
<dbReference type="InterPro" id="IPR019734">
    <property type="entry name" value="TPR_rpt"/>
</dbReference>
<dbReference type="Gene3D" id="1.25.40.10">
    <property type="entry name" value="Tetratricopeptide repeat domain"/>
    <property type="match status" value="2"/>
</dbReference>
<sequence>MPRREDFEIAIVCSLPLEYDAVSLVSDEVWKEDRENNDCKTGRIGEHNVVLALLPGMGKASAASTAANIRSSYRHVRLCFLVGVCGGVPQTGSKEILLGDVVVSKAIVSYDFGRQYPDGFTLKDGIESNTAGPDRDIRKQLAIFETSDGRFRLQEEVASFLEKLQAKATQQRCGAKYSYPGTDEDRLFKPEYRHKHRISPTCICSKCEKGSDPVCEDAVKSSCHDLGCADQYLVPRRQLNRKLEGEIKKAQDPIIHIGIVGSGDRVIKSGEHRDSIAKPKSIIAFEMEGAGIMEEIPCVVVKGVCDYADCHKSKKWQDFAAATAASALQAILGYMPPAKSRKYSVEQVLREGHFLVPFGRNESFVGREDILQRLITRITPGANTDDCQRTAVEGLGGIGKTQIALEIAFRLHDAHPSCSIFWVPAVEAAGFEKAYHEIGQSLGVVGIDEDSADVKTLVNAALSRKDAGAWLLIVDNADDTDLLCGPAGLLNSLPFSRMGSILFTTRNHQAAVELDIPETGIVSMPEMSQTEATELLQRSLKESQTQDTASLTSLLDFLAYLPLAIKQASAYMAKTGMAIPRYLQHCRSSDKNLIKLLSKDFEDRGRYRGIKNAVATTWLISFEQISRDYPLAIQYLRSMCFLAEKEIPASLVWTADDGLEADEAMGALKAYAFIAERAGQGLYDMHRLVRLAIHSWLENGGEFETCVTATLRQLDKVFPSPEYENRADWVQYLPHALTALNFREYSTDSMAESNLLFKVAQSSYLLGKYQEAESFYDQVLELRTKVLGAEHPDTLLSKNNFANTLYSQRKYDKVEVIHRQILELRTKVLGAEHPDTLRSMTNIASMLHSQREYDEAEAIFRQVLELQIKVLGAEHPDTLRSLANLGIVLHSQGKIDEAKAIYQQALGIQTNVLGSEHPDTLQSMSELAIVLHSQGKSDEAKAIYQQVLGIQTKVLGSEHSDTLWSRRSLAIVLYKLGKKDEAKAIYQQVLEIQAKMLGSEHPETLSTESYFLKGRSRVVSAKAAPYIYHWFKGVSRVLRLL</sequence>
<dbReference type="Pfam" id="PF13424">
    <property type="entry name" value="TPR_12"/>
    <property type="match status" value="3"/>
</dbReference>
<comment type="caution">
    <text evidence="3">The sequence shown here is derived from an EMBL/GenBank/DDBJ whole genome shotgun (WGS) entry which is preliminary data.</text>
</comment>
<dbReference type="EMBL" id="ABDG02000011">
    <property type="protein sequence ID" value="EHK50966.1"/>
    <property type="molecule type" value="Genomic_DNA"/>
</dbReference>
<dbReference type="SUPFAM" id="SSF53167">
    <property type="entry name" value="Purine and uridine phosphorylases"/>
    <property type="match status" value="1"/>
</dbReference>
<dbReference type="PANTHER" id="PTHR46082">
    <property type="entry name" value="ATP/GTP-BINDING PROTEIN-RELATED"/>
    <property type="match status" value="1"/>
</dbReference>
<dbReference type="InterPro" id="IPR035994">
    <property type="entry name" value="Nucleoside_phosphorylase_sf"/>
</dbReference>
<evidence type="ECO:0000313" key="3">
    <source>
        <dbReference type="EMBL" id="EHK50966.1"/>
    </source>
</evidence>
<evidence type="ECO:0000313" key="4">
    <source>
        <dbReference type="Proteomes" id="UP000005426"/>
    </source>
</evidence>
<dbReference type="GO" id="GO:0003824">
    <property type="term" value="F:catalytic activity"/>
    <property type="evidence" value="ECO:0007669"/>
    <property type="project" value="InterPro"/>
</dbReference>
<accession>G9NE61</accession>
<dbReference type="OrthoDB" id="626167at2759"/>
<gene>
    <name evidence="3" type="ORF">TRIATDRAFT_134226</name>
</gene>
<dbReference type="InterPro" id="IPR027417">
    <property type="entry name" value="P-loop_NTPase"/>
</dbReference>
<dbReference type="Pfam" id="PF01048">
    <property type="entry name" value="PNP_UDP_1"/>
    <property type="match status" value="1"/>
</dbReference>
<proteinExistence type="predicted"/>
<protein>
    <recommendedName>
        <fullName evidence="2">Nucleoside phosphorylase domain-containing protein</fullName>
    </recommendedName>
</protein>
<evidence type="ECO:0000259" key="2">
    <source>
        <dbReference type="Pfam" id="PF01048"/>
    </source>
</evidence>
<evidence type="ECO:0000256" key="1">
    <source>
        <dbReference type="PROSITE-ProRule" id="PRU00339"/>
    </source>
</evidence>
<dbReference type="SUPFAM" id="SSF48452">
    <property type="entry name" value="TPR-like"/>
    <property type="match status" value="1"/>
</dbReference>
<keyword evidence="1" id="KW-0802">TPR repeat</keyword>
<dbReference type="InterPro" id="IPR011990">
    <property type="entry name" value="TPR-like_helical_dom_sf"/>
</dbReference>
<keyword evidence="4" id="KW-1185">Reference proteome</keyword>
<dbReference type="Gene3D" id="3.40.50.300">
    <property type="entry name" value="P-loop containing nucleotide triphosphate hydrolases"/>
    <property type="match status" value="1"/>
</dbReference>
<dbReference type="GO" id="GO:0009116">
    <property type="term" value="P:nucleoside metabolic process"/>
    <property type="evidence" value="ECO:0007669"/>
    <property type="project" value="InterPro"/>
</dbReference>
<dbReference type="InterPro" id="IPR053137">
    <property type="entry name" value="NLR-like"/>
</dbReference>
<dbReference type="STRING" id="452589.G9NE61"/>
<dbReference type="Gene3D" id="3.40.50.1580">
    <property type="entry name" value="Nucleoside phosphorylase domain"/>
    <property type="match status" value="1"/>
</dbReference>
<organism evidence="3 4">
    <name type="scientific">Hypocrea atroviridis (strain ATCC 20476 / IMI 206040)</name>
    <name type="common">Trichoderma atroviride</name>
    <dbReference type="NCBI Taxonomy" id="452589"/>
    <lineage>
        <taxon>Eukaryota</taxon>
        <taxon>Fungi</taxon>
        <taxon>Dikarya</taxon>
        <taxon>Ascomycota</taxon>
        <taxon>Pezizomycotina</taxon>
        <taxon>Sordariomycetes</taxon>
        <taxon>Hypocreomycetidae</taxon>
        <taxon>Hypocreales</taxon>
        <taxon>Hypocreaceae</taxon>
        <taxon>Trichoderma</taxon>
    </lineage>
</organism>
<dbReference type="PROSITE" id="PS50005">
    <property type="entry name" value="TPR"/>
    <property type="match status" value="1"/>
</dbReference>
<dbReference type="InterPro" id="IPR000845">
    <property type="entry name" value="Nucleoside_phosphorylase_d"/>
</dbReference>
<feature type="domain" description="Nucleoside phosphorylase" evidence="2">
    <location>
        <begin position="8"/>
        <end position="123"/>
    </location>
</feature>
<dbReference type="AlphaFoldDB" id="G9NE61"/>
<reference evidence="3 4" key="1">
    <citation type="journal article" date="2011" name="Genome Biol.">
        <title>Comparative genome sequence analysis underscores mycoparasitism as the ancestral life style of Trichoderma.</title>
        <authorList>
            <person name="Kubicek C.P."/>
            <person name="Herrera-Estrella A."/>
            <person name="Seidl-Seiboth V."/>
            <person name="Martinez D.A."/>
            <person name="Druzhinina I.S."/>
            <person name="Thon M."/>
            <person name="Zeilinger S."/>
            <person name="Casas-Flores S."/>
            <person name="Horwitz B.A."/>
            <person name="Mukherjee P.K."/>
            <person name="Mukherjee M."/>
            <person name="Kredics L."/>
            <person name="Alcaraz L.D."/>
            <person name="Aerts A."/>
            <person name="Antal Z."/>
            <person name="Atanasova L."/>
            <person name="Cervantes-Badillo M.G."/>
            <person name="Challacombe J."/>
            <person name="Chertkov O."/>
            <person name="McCluskey K."/>
            <person name="Coulpier F."/>
            <person name="Deshpande N."/>
            <person name="von Doehren H."/>
            <person name="Ebbole D.J."/>
            <person name="Esquivel-Naranjo E.U."/>
            <person name="Fekete E."/>
            <person name="Flipphi M."/>
            <person name="Glaser F."/>
            <person name="Gomez-Rodriguez E.Y."/>
            <person name="Gruber S."/>
            <person name="Han C."/>
            <person name="Henrissat B."/>
            <person name="Hermosa R."/>
            <person name="Hernandez-Onate M."/>
            <person name="Karaffa L."/>
            <person name="Kosti I."/>
            <person name="Le Crom S."/>
            <person name="Lindquist E."/>
            <person name="Lucas S."/>
            <person name="Luebeck M."/>
            <person name="Luebeck P.S."/>
            <person name="Margeot A."/>
            <person name="Metz B."/>
            <person name="Misra M."/>
            <person name="Nevalainen H."/>
            <person name="Omann M."/>
            <person name="Packer N."/>
            <person name="Perrone G."/>
            <person name="Uresti-Rivera E.E."/>
            <person name="Salamov A."/>
            <person name="Schmoll M."/>
            <person name="Seiboth B."/>
            <person name="Shapiro H."/>
            <person name="Sukno S."/>
            <person name="Tamayo-Ramos J.A."/>
            <person name="Tisch D."/>
            <person name="Wiest A."/>
            <person name="Wilkinson H.H."/>
            <person name="Zhang M."/>
            <person name="Coutinho P.M."/>
            <person name="Kenerley C.M."/>
            <person name="Monte E."/>
            <person name="Baker S.E."/>
            <person name="Grigoriev I.V."/>
        </authorList>
    </citation>
    <scope>NUCLEOTIDE SEQUENCE [LARGE SCALE GENOMIC DNA]</scope>
    <source>
        <strain evidence="4">ATCC 20476 / IMI 206040</strain>
    </source>
</reference>
<dbReference type="Proteomes" id="UP000005426">
    <property type="component" value="Unassembled WGS sequence"/>
</dbReference>
<dbReference type="SMART" id="SM00028">
    <property type="entry name" value="TPR"/>
    <property type="match status" value="6"/>
</dbReference>
<name>G9NE61_HYPAI</name>
<dbReference type="eggNOG" id="KOG1840">
    <property type="taxonomic scope" value="Eukaryota"/>
</dbReference>
<dbReference type="SUPFAM" id="SSF52540">
    <property type="entry name" value="P-loop containing nucleoside triphosphate hydrolases"/>
    <property type="match status" value="1"/>
</dbReference>
<dbReference type="OMA" id="GREEHIN"/>
<feature type="repeat" description="TPR" evidence="1">
    <location>
        <begin position="879"/>
        <end position="912"/>
    </location>
</feature>
<dbReference type="HOGENOM" id="CLU_000288_125_3_1"/>